<evidence type="ECO:0000256" key="3">
    <source>
        <dbReference type="ARBA" id="ARBA00022692"/>
    </source>
</evidence>
<gene>
    <name evidence="10" type="ORF">MARA_02540</name>
</gene>
<dbReference type="Pfam" id="PF18967">
    <property type="entry name" value="PycTM"/>
    <property type="match status" value="1"/>
</dbReference>
<keyword evidence="11" id="KW-1185">Reference proteome</keyword>
<evidence type="ECO:0000313" key="10">
    <source>
        <dbReference type="EMBL" id="BBY46824.1"/>
    </source>
</evidence>
<feature type="transmembrane region" description="Helical" evidence="8">
    <location>
        <begin position="67"/>
        <end position="88"/>
    </location>
</feature>
<evidence type="ECO:0000256" key="5">
    <source>
        <dbReference type="ARBA" id="ARBA00022989"/>
    </source>
</evidence>
<accession>A0A7I7RQI9</accession>
<evidence type="ECO:0000256" key="2">
    <source>
        <dbReference type="ARBA" id="ARBA00022475"/>
    </source>
</evidence>
<dbReference type="RefSeq" id="WP_220101425.1">
    <property type="nucleotide sequence ID" value="NZ_JACKVD010000008.1"/>
</dbReference>
<sequence>MSTENPELERPDPVDTGWRIHAAIADWTGKVDAKASFALAVESALLAGVVTLSGKDRALDGVSGWALIWYVVGVILLIAAVLCCVWTVRPRLRSSKLEFEAPVNFIYFGHLRLRTQDEVSEHLRDSDLVPVLSRQLVEMSKIAWTKHRLVQISLTFAPLGVACLAVAATYQQASGCSPS</sequence>
<evidence type="ECO:0000313" key="11">
    <source>
        <dbReference type="Proteomes" id="UP000467428"/>
    </source>
</evidence>
<keyword evidence="2" id="KW-1003">Cell membrane</keyword>
<protein>
    <recommendedName>
        <fullName evidence="9">Pycsar effector protein domain-containing protein</fullName>
    </recommendedName>
</protein>
<proteinExistence type="predicted"/>
<dbReference type="GO" id="GO:0051607">
    <property type="term" value="P:defense response to virus"/>
    <property type="evidence" value="ECO:0007669"/>
    <property type="project" value="UniProtKB-KW"/>
</dbReference>
<dbReference type="InterPro" id="IPR043760">
    <property type="entry name" value="PycTM_dom"/>
</dbReference>
<evidence type="ECO:0000256" key="6">
    <source>
        <dbReference type="ARBA" id="ARBA00023118"/>
    </source>
</evidence>
<evidence type="ECO:0000256" key="1">
    <source>
        <dbReference type="ARBA" id="ARBA00004236"/>
    </source>
</evidence>
<keyword evidence="10" id="KW-0614">Plasmid</keyword>
<organism evidence="10 11">
    <name type="scientific">Mycolicibacterium arabiense</name>
    <dbReference type="NCBI Taxonomy" id="1286181"/>
    <lineage>
        <taxon>Bacteria</taxon>
        <taxon>Bacillati</taxon>
        <taxon>Actinomycetota</taxon>
        <taxon>Actinomycetes</taxon>
        <taxon>Mycobacteriales</taxon>
        <taxon>Mycobacteriaceae</taxon>
        <taxon>Mycolicibacterium</taxon>
    </lineage>
</organism>
<keyword evidence="6" id="KW-0051">Antiviral defense</keyword>
<dbReference type="EMBL" id="AP022592">
    <property type="protein sequence ID" value="BBY46824.1"/>
    <property type="molecule type" value="Genomic_DNA"/>
</dbReference>
<keyword evidence="5 8" id="KW-1133">Transmembrane helix</keyword>
<dbReference type="KEGG" id="marz:MARA_02540"/>
<name>A0A7I7RQI9_9MYCO</name>
<keyword evidence="3 8" id="KW-0812">Transmembrane</keyword>
<evidence type="ECO:0000256" key="8">
    <source>
        <dbReference type="SAM" id="Phobius"/>
    </source>
</evidence>
<geneLocation type="plasmid" evidence="10">
    <name>pJCM18538</name>
</geneLocation>
<keyword evidence="7 8" id="KW-0472">Membrane</keyword>
<dbReference type="Proteomes" id="UP000467428">
    <property type="component" value="Plasmid pJCM18538"/>
</dbReference>
<feature type="transmembrane region" description="Helical" evidence="8">
    <location>
        <begin position="149"/>
        <end position="170"/>
    </location>
</feature>
<dbReference type="GO" id="GO:0005886">
    <property type="term" value="C:plasma membrane"/>
    <property type="evidence" value="ECO:0007669"/>
    <property type="project" value="UniProtKB-SubCell"/>
</dbReference>
<reference evidence="10 11" key="1">
    <citation type="journal article" date="2019" name="Emerg. Microbes Infect.">
        <title>Comprehensive subspecies identification of 175 nontuberculous mycobacteria species based on 7547 genomic profiles.</title>
        <authorList>
            <person name="Matsumoto Y."/>
            <person name="Kinjo T."/>
            <person name="Motooka D."/>
            <person name="Nabeya D."/>
            <person name="Jung N."/>
            <person name="Uechi K."/>
            <person name="Horii T."/>
            <person name="Iida T."/>
            <person name="Fujita J."/>
            <person name="Nakamura S."/>
        </authorList>
    </citation>
    <scope>NUCLEOTIDE SEQUENCE [LARGE SCALE GENOMIC DNA]</scope>
    <source>
        <strain evidence="10 11">JCM 18538</strain>
        <plasmid evidence="10">pJCM18538</plasmid>
    </source>
</reference>
<evidence type="ECO:0000256" key="4">
    <source>
        <dbReference type="ARBA" id="ARBA00022741"/>
    </source>
</evidence>
<feature type="domain" description="Pycsar effector protein" evidence="9">
    <location>
        <begin position="18"/>
        <end position="168"/>
    </location>
</feature>
<evidence type="ECO:0000256" key="7">
    <source>
        <dbReference type="ARBA" id="ARBA00023136"/>
    </source>
</evidence>
<dbReference type="AlphaFoldDB" id="A0A7I7RQI9"/>
<keyword evidence="4" id="KW-0547">Nucleotide-binding</keyword>
<evidence type="ECO:0000259" key="9">
    <source>
        <dbReference type="Pfam" id="PF18967"/>
    </source>
</evidence>
<dbReference type="GO" id="GO:0000166">
    <property type="term" value="F:nucleotide binding"/>
    <property type="evidence" value="ECO:0007669"/>
    <property type="project" value="UniProtKB-KW"/>
</dbReference>
<comment type="subcellular location">
    <subcellularLocation>
        <location evidence="1">Cell membrane</location>
    </subcellularLocation>
</comment>